<dbReference type="AlphaFoldDB" id="A0A098EFM3"/>
<sequence length="78" mass="9076">MILPADTDKESGVFMPLYAVYSQGHELFHYLSLQDRQKLQRIVFEDGSFKAKCNKLRVVLGVCIFAVEERAIIYWEGY</sequence>
<gene>
    <name evidence="1" type="ORF">ANAPHAGO_00936</name>
</gene>
<reference evidence="1 2" key="1">
    <citation type="submission" date="2014-09" db="EMBL/GenBank/DDBJ databases">
        <authorList>
            <person name="Loux Valentin"/>
            <person name="Dugat Thibaut"/>
        </authorList>
    </citation>
    <scope>NUCLEOTIDE SEQUENCE [LARGE SCALE GENOMIC DNA]</scope>
    <source>
        <strain evidence="1 2">BOV-10_179</strain>
    </source>
</reference>
<organism evidence="1 2">
    <name type="scientific">Anaplasma phagocytophilum</name>
    <name type="common">Ehrlichia phagocytophila</name>
    <dbReference type="NCBI Taxonomy" id="948"/>
    <lineage>
        <taxon>Bacteria</taxon>
        <taxon>Pseudomonadati</taxon>
        <taxon>Pseudomonadota</taxon>
        <taxon>Alphaproteobacteria</taxon>
        <taxon>Rickettsiales</taxon>
        <taxon>Anaplasmataceae</taxon>
        <taxon>Anaplasma</taxon>
        <taxon>phagocytophilum group</taxon>
    </lineage>
</organism>
<name>A0A098EFM3_ANAPH</name>
<dbReference type="EMBL" id="CCXQ01000165">
    <property type="protein sequence ID" value="CEG21099.1"/>
    <property type="molecule type" value="Genomic_DNA"/>
</dbReference>
<accession>A0A098EFM3</accession>
<dbReference type="Proteomes" id="UP000055047">
    <property type="component" value="Unassembled WGS sequence"/>
</dbReference>
<evidence type="ECO:0000313" key="2">
    <source>
        <dbReference type="Proteomes" id="UP000055047"/>
    </source>
</evidence>
<proteinExistence type="predicted"/>
<protein>
    <submittedName>
        <fullName evidence="1">Uncharacterized protein</fullName>
    </submittedName>
</protein>
<evidence type="ECO:0000313" key="1">
    <source>
        <dbReference type="EMBL" id="CEG21099.1"/>
    </source>
</evidence>